<reference evidence="2" key="1">
    <citation type="journal article" date="2017" name="Genome Biol.">
        <title>Comparative genomics reveals high biological diversity and specific adaptations in the industrially and medically important fungal genus Aspergillus.</title>
        <authorList>
            <person name="de Vries R.P."/>
            <person name="Riley R."/>
            <person name="Wiebenga A."/>
            <person name="Aguilar-Osorio G."/>
            <person name="Amillis S."/>
            <person name="Uchima C.A."/>
            <person name="Anderluh G."/>
            <person name="Asadollahi M."/>
            <person name="Askin M."/>
            <person name="Barry K."/>
            <person name="Battaglia E."/>
            <person name="Bayram O."/>
            <person name="Benocci T."/>
            <person name="Braus-Stromeyer S.A."/>
            <person name="Caldana C."/>
            <person name="Canovas D."/>
            <person name="Cerqueira G.C."/>
            <person name="Chen F."/>
            <person name="Chen W."/>
            <person name="Choi C."/>
            <person name="Clum A."/>
            <person name="Dos Santos R.A."/>
            <person name="Damasio A.R."/>
            <person name="Diallinas G."/>
            <person name="Emri T."/>
            <person name="Fekete E."/>
            <person name="Flipphi M."/>
            <person name="Freyberg S."/>
            <person name="Gallo A."/>
            <person name="Gournas C."/>
            <person name="Habgood R."/>
            <person name="Hainaut M."/>
            <person name="Harispe M.L."/>
            <person name="Henrissat B."/>
            <person name="Hilden K.S."/>
            <person name="Hope R."/>
            <person name="Hossain A."/>
            <person name="Karabika E."/>
            <person name="Karaffa L."/>
            <person name="Karanyi Z."/>
            <person name="Krasevec N."/>
            <person name="Kuo A."/>
            <person name="Kusch H."/>
            <person name="LaButti K."/>
            <person name="Lagendijk E.L."/>
            <person name="Lapidus A."/>
            <person name="Levasseur A."/>
            <person name="Lindquist E."/>
            <person name="Lipzen A."/>
            <person name="Logrieco A.F."/>
            <person name="MacCabe A."/>
            <person name="Maekelae M.R."/>
            <person name="Malavazi I."/>
            <person name="Melin P."/>
            <person name="Meyer V."/>
            <person name="Mielnichuk N."/>
            <person name="Miskei M."/>
            <person name="Molnar A.P."/>
            <person name="Mule G."/>
            <person name="Ngan C.Y."/>
            <person name="Orejas M."/>
            <person name="Orosz E."/>
            <person name="Ouedraogo J.P."/>
            <person name="Overkamp K.M."/>
            <person name="Park H.-S."/>
            <person name="Perrone G."/>
            <person name="Piumi F."/>
            <person name="Punt P.J."/>
            <person name="Ram A.F."/>
            <person name="Ramon A."/>
            <person name="Rauscher S."/>
            <person name="Record E."/>
            <person name="Riano-Pachon D.M."/>
            <person name="Robert V."/>
            <person name="Roehrig J."/>
            <person name="Ruller R."/>
            <person name="Salamov A."/>
            <person name="Salih N.S."/>
            <person name="Samson R.A."/>
            <person name="Sandor E."/>
            <person name="Sanguinetti M."/>
            <person name="Schuetze T."/>
            <person name="Sepcic K."/>
            <person name="Shelest E."/>
            <person name="Sherlock G."/>
            <person name="Sophianopoulou V."/>
            <person name="Squina F.M."/>
            <person name="Sun H."/>
            <person name="Susca A."/>
            <person name="Todd R.B."/>
            <person name="Tsang A."/>
            <person name="Unkles S.E."/>
            <person name="van de Wiele N."/>
            <person name="van Rossen-Uffink D."/>
            <person name="Oliveira J.V."/>
            <person name="Vesth T.C."/>
            <person name="Visser J."/>
            <person name="Yu J.-H."/>
            <person name="Zhou M."/>
            <person name="Andersen M.R."/>
            <person name="Archer D.B."/>
            <person name="Baker S.E."/>
            <person name="Benoit I."/>
            <person name="Brakhage A.A."/>
            <person name="Braus G.H."/>
            <person name="Fischer R."/>
            <person name="Frisvad J.C."/>
            <person name="Goldman G.H."/>
            <person name="Houbraken J."/>
            <person name="Oakley B."/>
            <person name="Pocsi I."/>
            <person name="Scazzocchio C."/>
            <person name="Seiboth B."/>
            <person name="vanKuyk P.A."/>
            <person name="Wortman J."/>
            <person name="Dyer P.S."/>
            <person name="Grigoriev I.V."/>
        </authorList>
    </citation>
    <scope>NUCLEOTIDE SEQUENCE [LARGE SCALE GENOMIC DNA]</scope>
    <source>
        <strain evidence="2">CBS 106.47</strain>
    </source>
</reference>
<protein>
    <submittedName>
        <fullName evidence="1">Uncharacterized protein</fullName>
    </submittedName>
</protein>
<feature type="non-terminal residue" evidence="1">
    <location>
        <position position="69"/>
    </location>
</feature>
<sequence>MFGGFQPQSRRISQRPGFAQSIKFLTSKYRSVELSDGVSRLAFGRDLGGHTHGLDAVDESLPRTFIPQG</sequence>
<evidence type="ECO:0000313" key="1">
    <source>
        <dbReference type="EMBL" id="OJZ80368.1"/>
    </source>
</evidence>
<evidence type="ECO:0000313" key="2">
    <source>
        <dbReference type="Proteomes" id="UP000184063"/>
    </source>
</evidence>
<dbReference type="Proteomes" id="UP000184063">
    <property type="component" value="Unassembled WGS sequence"/>
</dbReference>
<accession>A0A1M3T0V1</accession>
<name>A0A1M3T0V1_ASPLC</name>
<dbReference type="EMBL" id="KV878256">
    <property type="protein sequence ID" value="OJZ80368.1"/>
    <property type="molecule type" value="Genomic_DNA"/>
</dbReference>
<dbReference type="VEuPathDB" id="FungiDB:ASPFODRAFT_53518"/>
<gene>
    <name evidence="1" type="ORF">ASPFODRAFT_53518</name>
</gene>
<proteinExistence type="predicted"/>
<dbReference type="AlphaFoldDB" id="A0A1M3T0V1"/>
<organism evidence="1 2">
    <name type="scientific">Aspergillus luchuensis (strain CBS 106.47)</name>
    <dbReference type="NCBI Taxonomy" id="1137211"/>
    <lineage>
        <taxon>Eukaryota</taxon>
        <taxon>Fungi</taxon>
        <taxon>Dikarya</taxon>
        <taxon>Ascomycota</taxon>
        <taxon>Pezizomycotina</taxon>
        <taxon>Eurotiomycetes</taxon>
        <taxon>Eurotiomycetidae</taxon>
        <taxon>Eurotiales</taxon>
        <taxon>Aspergillaceae</taxon>
        <taxon>Aspergillus</taxon>
        <taxon>Aspergillus subgen. Circumdati</taxon>
    </lineage>
</organism>